<keyword evidence="1" id="KW-0472">Membrane</keyword>
<keyword evidence="1" id="KW-1133">Transmembrane helix</keyword>
<evidence type="ECO:0000313" key="3">
    <source>
        <dbReference type="Proteomes" id="UP000515960"/>
    </source>
</evidence>
<organism evidence="2 3">
    <name type="scientific">Oscillibacter hominis</name>
    <dbReference type="NCBI Taxonomy" id="2763056"/>
    <lineage>
        <taxon>Bacteria</taxon>
        <taxon>Bacillati</taxon>
        <taxon>Bacillota</taxon>
        <taxon>Clostridia</taxon>
        <taxon>Eubacteriales</taxon>
        <taxon>Oscillospiraceae</taxon>
        <taxon>Oscillibacter</taxon>
    </lineage>
</organism>
<dbReference type="RefSeq" id="WP_187332096.1">
    <property type="nucleotide sequence ID" value="NZ_CP060490.1"/>
</dbReference>
<dbReference type="Proteomes" id="UP000515960">
    <property type="component" value="Chromosome"/>
</dbReference>
<keyword evidence="3" id="KW-1185">Reference proteome</keyword>
<name>A0A7G9B1S4_9FIRM</name>
<dbReference type="AlphaFoldDB" id="A0A7G9B1S4"/>
<dbReference type="Gene3D" id="2.60.40.1630">
    <property type="entry name" value="bacillus anthracis domain"/>
    <property type="match status" value="1"/>
</dbReference>
<keyword evidence="1" id="KW-0812">Transmembrane</keyword>
<gene>
    <name evidence="2" type="ORF">H8790_08380</name>
</gene>
<evidence type="ECO:0000313" key="2">
    <source>
        <dbReference type="EMBL" id="QNL43505.1"/>
    </source>
</evidence>
<proteinExistence type="predicted"/>
<sequence>MENLFEYRRELDSLRFSDEEKARLIGELAAAQPKAHRRPVKRMVLVAAALTAVLVVGAGATGVLKDAVEVFSPLLGGSVAQTEVIDKIGRPIGAGDTDKGVTITADAIIGDQYNACIVYTISRDDGTPLLPEDIGSHQLLVGGTGGTDLNVRGGTHGSAWFVDEVPGDDTIQYVETISADSPLTHTTAKAEFDGLYWLDEDQGKRVPIVEGHWKFRFDVDYEDASVSLGGGKTFEQDGMTFAIKDVLVSPVAVRVEYEVDSEVNWSNAPSGRVSDADQRAQQRYFENVEVLLTKSDGTVMDLSSSGGSIRPENGKTHCVKGEVLEQVIPIEEMESLSVGGIVFPIQNNG</sequence>
<reference evidence="2 3" key="1">
    <citation type="submission" date="2020-08" db="EMBL/GenBank/DDBJ databases">
        <authorList>
            <person name="Liu C."/>
            <person name="Sun Q."/>
        </authorList>
    </citation>
    <scope>NUCLEOTIDE SEQUENCE [LARGE SCALE GENOMIC DNA]</scope>
    <source>
        <strain evidence="2 3">NSJ-62</strain>
    </source>
</reference>
<accession>A0A7G9B1S4</accession>
<evidence type="ECO:0000256" key="1">
    <source>
        <dbReference type="SAM" id="Phobius"/>
    </source>
</evidence>
<dbReference type="KEGG" id="ohi:H8790_08380"/>
<dbReference type="EMBL" id="CP060490">
    <property type="protein sequence ID" value="QNL43505.1"/>
    <property type="molecule type" value="Genomic_DNA"/>
</dbReference>
<protein>
    <submittedName>
        <fullName evidence="2">DUF4179 domain-containing protein</fullName>
    </submittedName>
</protein>
<feature type="transmembrane region" description="Helical" evidence="1">
    <location>
        <begin position="43"/>
        <end position="64"/>
    </location>
</feature>